<dbReference type="OrthoDB" id="598494at2"/>
<name>Q8KG72_CHLTE</name>
<dbReference type="Proteomes" id="UP000001007">
    <property type="component" value="Chromosome"/>
</dbReference>
<sequence length="35" mass="4441">MFRIHEVSRSWKYSKSEPENDPETIKIQFFRLRVW</sequence>
<dbReference type="KEGG" id="cte:CT0096"/>
<evidence type="ECO:0000313" key="2">
    <source>
        <dbReference type="Proteomes" id="UP000001007"/>
    </source>
</evidence>
<protein>
    <submittedName>
        <fullName evidence="1">Uncharacterized protein</fullName>
    </submittedName>
</protein>
<gene>
    <name evidence="1" type="ordered locus">CT0096</name>
</gene>
<dbReference type="EMBL" id="AE006470">
    <property type="protein sequence ID" value="AAM71344.1"/>
    <property type="molecule type" value="Genomic_DNA"/>
</dbReference>
<dbReference type="EnsemblBacteria" id="AAM71344">
    <property type="protein sequence ID" value="AAM71344"/>
    <property type="gene ID" value="CT0096"/>
</dbReference>
<reference evidence="1 2" key="1">
    <citation type="journal article" date="2002" name="Proc. Natl. Acad. Sci. U.S.A.">
        <title>The complete genome sequence of Chlorobium tepidum TLS, a photosynthetic, anaerobic, green-sulfur bacterium.</title>
        <authorList>
            <person name="Eisen J.A."/>
            <person name="Nelson K.E."/>
            <person name="Paulsen I.T."/>
            <person name="Heidelberg J.F."/>
            <person name="Wu M."/>
            <person name="Dodson R.J."/>
            <person name="Deboy R."/>
            <person name="Gwinn M.L."/>
            <person name="Nelson W.C."/>
            <person name="Haft D.H."/>
            <person name="Hickey E.K."/>
            <person name="Peterson J.D."/>
            <person name="Durkin A.S."/>
            <person name="Kolonay J.L."/>
            <person name="Yang F."/>
            <person name="Holt I."/>
            <person name="Umayam L.A."/>
            <person name="Mason T."/>
            <person name="Brenner M."/>
            <person name="Shea T.P."/>
            <person name="Parksey D."/>
            <person name="Nierman W.C."/>
            <person name="Feldblyum T.V."/>
            <person name="Hansen C.L."/>
            <person name="Craven M.B."/>
            <person name="Radune D."/>
            <person name="Vamathevan J."/>
            <person name="Khouri H."/>
            <person name="White O."/>
            <person name="Gruber T.M."/>
            <person name="Ketchum K.A."/>
            <person name="Venter J.C."/>
            <person name="Tettelin H."/>
            <person name="Bryant D.A."/>
            <person name="Fraser C.M."/>
        </authorList>
    </citation>
    <scope>NUCLEOTIDE SEQUENCE [LARGE SCALE GENOMIC DNA]</scope>
    <source>
        <strain evidence="2">ATCC 49652 / DSM 12025 / NBRC 103806 / TLS</strain>
    </source>
</reference>
<keyword evidence="2" id="KW-1185">Reference proteome</keyword>
<accession>Q8KG72</accession>
<dbReference type="HOGENOM" id="CLU_3364065_0_0_10"/>
<dbReference type="AlphaFoldDB" id="Q8KG72"/>
<evidence type="ECO:0000313" key="1">
    <source>
        <dbReference type="EMBL" id="AAM71344.1"/>
    </source>
</evidence>
<organism evidence="1 2">
    <name type="scientific">Chlorobaculum tepidum (strain ATCC 49652 / DSM 12025 / NBRC 103806 / TLS)</name>
    <name type="common">Chlorobium tepidum</name>
    <dbReference type="NCBI Taxonomy" id="194439"/>
    <lineage>
        <taxon>Bacteria</taxon>
        <taxon>Pseudomonadati</taxon>
        <taxon>Chlorobiota</taxon>
        <taxon>Chlorobiia</taxon>
        <taxon>Chlorobiales</taxon>
        <taxon>Chlorobiaceae</taxon>
        <taxon>Chlorobaculum</taxon>
    </lineage>
</organism>
<proteinExistence type="predicted"/>